<accession>A0ABY7GFM9</accession>
<dbReference type="EMBL" id="CP113517">
    <property type="protein sequence ID" value="WAR43639.1"/>
    <property type="molecule type" value="Genomic_DNA"/>
</dbReference>
<name>A0ABY7GFM9_9GAMM</name>
<evidence type="ECO:0000313" key="3">
    <source>
        <dbReference type="Proteomes" id="UP001162780"/>
    </source>
</evidence>
<organism evidence="1 3">
    <name type="scientific">Methylomonas rapida</name>
    <dbReference type="NCBI Taxonomy" id="2963939"/>
    <lineage>
        <taxon>Bacteria</taxon>
        <taxon>Pseudomonadati</taxon>
        <taxon>Pseudomonadota</taxon>
        <taxon>Gammaproteobacteria</taxon>
        <taxon>Methylococcales</taxon>
        <taxon>Methylococcaceae</taxon>
        <taxon>Methylomonas</taxon>
    </lineage>
</organism>
<dbReference type="Pfam" id="PF05069">
    <property type="entry name" value="Phage_tail_S"/>
    <property type="match status" value="1"/>
</dbReference>
<reference evidence="1" key="1">
    <citation type="submission" date="2022-11" db="EMBL/GenBank/DDBJ databases">
        <title>Methylomonas rapida sp. nov., Carotenoid-Producing Obligate Methanotrophs with High Growth Characteristics and Biotechnological Potential.</title>
        <authorList>
            <person name="Tikhonova E.N."/>
            <person name="Suleimanov R.Z."/>
            <person name="Miroshnikov K."/>
            <person name="Oshkin I.Y."/>
            <person name="Belova S.E."/>
            <person name="Danilova O.V."/>
            <person name="Ashikhmin A."/>
            <person name="Konopkin A."/>
            <person name="But S.Y."/>
            <person name="Khmelenina V.N."/>
            <person name="Kuznetsov N."/>
            <person name="Pimenov N.V."/>
            <person name="Dedysh S.N."/>
        </authorList>
    </citation>
    <scope>NUCLEOTIDE SEQUENCE</scope>
    <source>
        <strain evidence="1">MP1</strain>
    </source>
</reference>
<dbReference type="Proteomes" id="UP001162780">
    <property type="component" value="Chromosome"/>
</dbReference>
<dbReference type="EMBL" id="CP113517">
    <property type="protein sequence ID" value="WAR45513.1"/>
    <property type="molecule type" value="Genomic_DNA"/>
</dbReference>
<gene>
    <name evidence="2" type="ORF">NM686_003080</name>
    <name evidence="1" type="ORF">NM686_014795</name>
</gene>
<keyword evidence="3" id="KW-1185">Reference proteome</keyword>
<dbReference type="RefSeq" id="WP_255186421.1">
    <property type="nucleotide sequence ID" value="NZ_CP113517.1"/>
</dbReference>
<protein>
    <submittedName>
        <fullName evidence="1">Phage virion morphogenesis protein</fullName>
    </submittedName>
</protein>
<dbReference type="InterPro" id="IPR006522">
    <property type="entry name" value="Phage_virion_morphogenesis"/>
</dbReference>
<evidence type="ECO:0000313" key="1">
    <source>
        <dbReference type="EMBL" id="WAR43639.1"/>
    </source>
</evidence>
<proteinExistence type="predicted"/>
<evidence type="ECO:0000313" key="2">
    <source>
        <dbReference type="EMBL" id="WAR45513.1"/>
    </source>
</evidence>
<sequence length="173" mass="19399">MQFEIEFEVGHLERVLEAVRREIATPEEMLDSIGESLLRVNRRRHEQGVDPEGKAWKKLSSLTLAEGNRKGGPLKKTGRMLASLNYQVSANTLILGFDGQRDSMLAAIHNAGADPYVIRPRTKKALAFAGIVRKRVNHPGLPKRELVGFPDSDKNLVENVTVDHLTRVLTRVR</sequence>